<dbReference type="GO" id="GO:0030497">
    <property type="term" value="P:fatty acid elongation"/>
    <property type="evidence" value="ECO:0007669"/>
    <property type="project" value="TreeGrafter"/>
</dbReference>
<dbReference type="PRINTS" id="PR00080">
    <property type="entry name" value="SDRFAMILY"/>
</dbReference>
<evidence type="ECO:0000313" key="2">
    <source>
        <dbReference type="EMBL" id="SVB09545.1"/>
    </source>
</evidence>
<dbReference type="PANTHER" id="PTHR42760:SF40">
    <property type="entry name" value="3-OXOACYL-[ACYL-CARRIER-PROTEIN] REDUCTASE, CHLOROPLASTIC"/>
    <property type="match status" value="1"/>
</dbReference>
<protein>
    <submittedName>
        <fullName evidence="2">Uncharacterized protein</fullName>
    </submittedName>
</protein>
<dbReference type="FunFam" id="3.40.50.720:FF:000084">
    <property type="entry name" value="Short-chain dehydrogenase reductase"/>
    <property type="match status" value="1"/>
</dbReference>
<dbReference type="PANTHER" id="PTHR42760">
    <property type="entry name" value="SHORT-CHAIN DEHYDROGENASES/REDUCTASES FAMILY MEMBER"/>
    <property type="match status" value="1"/>
</dbReference>
<dbReference type="PRINTS" id="PR00081">
    <property type="entry name" value="GDHRDH"/>
</dbReference>
<dbReference type="GO" id="GO:0016616">
    <property type="term" value="F:oxidoreductase activity, acting on the CH-OH group of donors, NAD or NADP as acceptor"/>
    <property type="evidence" value="ECO:0007669"/>
    <property type="project" value="TreeGrafter"/>
</dbReference>
<dbReference type="CDD" id="cd05233">
    <property type="entry name" value="SDR_c"/>
    <property type="match status" value="1"/>
</dbReference>
<accession>A0A382B6X9</accession>
<comment type="similarity">
    <text evidence="1">Belongs to the short-chain dehydrogenases/reductases (SDR) family.</text>
</comment>
<dbReference type="Gene3D" id="3.40.50.720">
    <property type="entry name" value="NAD(P)-binding Rossmann-like Domain"/>
    <property type="match status" value="1"/>
</dbReference>
<dbReference type="Pfam" id="PF13561">
    <property type="entry name" value="adh_short_C2"/>
    <property type="match status" value="1"/>
</dbReference>
<name>A0A382B6X9_9ZZZZ</name>
<evidence type="ECO:0000256" key="1">
    <source>
        <dbReference type="ARBA" id="ARBA00006484"/>
    </source>
</evidence>
<dbReference type="AlphaFoldDB" id="A0A382B6X9"/>
<sequence>MPIEIDHSGKNVVVTGAGAGIGRSIASLFAQAGANVAVLDKRADKAQETVELLAALNQGSSFSVVGDAREEKQVERMFDESSEKLGGIDVAVNNIGMLGPEGTASLLEMDEKKWRDVIEQNLLVTALSMKSEAKHMSESGRGVIINVSSGETTRPSPFLAGYGAAKAGINHLTQTAAVEFGPMGIRVLAIAPGTTLTETVVDFFDDDRISAIQQSNPLRRMSDIEDLGHLSVFLASDFAQNITGQLFLADAGAHLSRERPPSV</sequence>
<reference evidence="2" key="1">
    <citation type="submission" date="2018-05" db="EMBL/GenBank/DDBJ databases">
        <authorList>
            <person name="Lanie J.A."/>
            <person name="Ng W.-L."/>
            <person name="Kazmierczak K.M."/>
            <person name="Andrzejewski T.M."/>
            <person name="Davidsen T.M."/>
            <person name="Wayne K.J."/>
            <person name="Tettelin H."/>
            <person name="Glass J.I."/>
            <person name="Rusch D."/>
            <person name="Podicherti R."/>
            <person name="Tsui H.-C.T."/>
            <person name="Winkler M.E."/>
        </authorList>
    </citation>
    <scope>NUCLEOTIDE SEQUENCE</scope>
</reference>
<dbReference type="InterPro" id="IPR036291">
    <property type="entry name" value="NAD(P)-bd_dom_sf"/>
</dbReference>
<proteinExistence type="inferred from homology"/>
<dbReference type="SUPFAM" id="SSF51735">
    <property type="entry name" value="NAD(P)-binding Rossmann-fold domains"/>
    <property type="match status" value="1"/>
</dbReference>
<dbReference type="InterPro" id="IPR002347">
    <property type="entry name" value="SDR_fam"/>
</dbReference>
<dbReference type="PROSITE" id="PS00061">
    <property type="entry name" value="ADH_SHORT"/>
    <property type="match status" value="1"/>
</dbReference>
<gene>
    <name evidence="2" type="ORF">METZ01_LOCUS162399</name>
</gene>
<organism evidence="2">
    <name type="scientific">marine metagenome</name>
    <dbReference type="NCBI Taxonomy" id="408172"/>
    <lineage>
        <taxon>unclassified sequences</taxon>
        <taxon>metagenomes</taxon>
        <taxon>ecological metagenomes</taxon>
    </lineage>
</organism>
<dbReference type="EMBL" id="UINC01028485">
    <property type="protein sequence ID" value="SVB09545.1"/>
    <property type="molecule type" value="Genomic_DNA"/>
</dbReference>
<dbReference type="InterPro" id="IPR020904">
    <property type="entry name" value="Sc_DH/Rdtase_CS"/>
</dbReference>